<feature type="transmembrane region" description="Helical" evidence="2">
    <location>
        <begin position="341"/>
        <end position="364"/>
    </location>
</feature>
<dbReference type="InterPro" id="IPR011621">
    <property type="entry name" value="Metal-dep_PHydrolase_7TM_intra"/>
</dbReference>
<feature type="domain" description="HD/PDEase" evidence="3">
    <location>
        <begin position="480"/>
        <end position="637"/>
    </location>
</feature>
<gene>
    <name evidence="4" type="ORF">SAMN04490178_101214</name>
</gene>
<evidence type="ECO:0000256" key="1">
    <source>
        <dbReference type="SAM" id="MobiDB-lite"/>
    </source>
</evidence>
<evidence type="ECO:0000313" key="5">
    <source>
        <dbReference type="Proteomes" id="UP000198847"/>
    </source>
</evidence>
<sequence length="731" mass="80585">MLSLNNSKLRDFFLQPTSTYAKPIIRRMVLGLAFFFVFTVVLSADFVSDKVSFQIGQVSDRDILAPRTVSYVDTVKTKHLEEEVLSSIANVYDLDVSIMAKADESVAAIFLIARSTLADASLKTDEGKMGKISANMPVSLPQTAVAGLVQLNEADLVKAEEQVKLLLHKYFQRGIRDDDIDLARKHIVIETEELGLNKHMEAAVAGITQQLLKPNFILNIRETDKRKQSALNSIEPVRETVKQGQILVRKGDVVTADQIQAMEELGLYKGQVGEIRVFGLTVFVLLVMLLVMGYLYKFSRGVYENDLQLTLLGLIILLTLLLGKTAHYYSDFVAPVAAGALLASILIDARVGLLTGVTAAMLFGVIVDQDLRAVSVALIGSMVGVYSVSKVTHGYSLTKTGVWIAAVNFIVILATGFIKQVNPSQVLFQGLQGVVSGIVSAVITIGLLPYLEHAFNITTSIKLLDLTRPNHPLLQRLLLDAPGTYHHSVLVGNLAETAADSIGADPVVVRVGAYFHDIGKIKRPYFFVENQVGIDNPHEKIAPSLSTLIVTSHIKDGIDLCRDYKIPQMITDIVQQHHGTTLVSYFYNRATETDHSECIVEADFRYEGPRPQTKEAALIMLADCCEAAVRSIAKPNLNRIEAMVRKIIRERLHDGQLDECSLTLKDLNIIGDVFIRVLSSMFHTRIEYPDTLKELEKRKYKNGSNNKQSPAKDESNGPTGEHRDGCAAKSS</sequence>
<feature type="transmembrane region" description="Helical" evidence="2">
    <location>
        <begin position="277"/>
        <end position="296"/>
    </location>
</feature>
<reference evidence="4 5" key="1">
    <citation type="submission" date="2016-10" db="EMBL/GenBank/DDBJ databases">
        <authorList>
            <person name="de Groot N.N."/>
        </authorList>
    </citation>
    <scope>NUCLEOTIDE SEQUENCE [LARGE SCALE GENOMIC DNA]</scope>
    <source>
        <strain evidence="4 5">DSM 13305</strain>
    </source>
</reference>
<feature type="region of interest" description="Disordered" evidence="1">
    <location>
        <begin position="697"/>
        <end position="731"/>
    </location>
</feature>
<dbReference type="CDD" id="cd00077">
    <property type="entry name" value="HDc"/>
    <property type="match status" value="1"/>
</dbReference>
<evidence type="ECO:0000313" key="4">
    <source>
        <dbReference type="EMBL" id="SEO32436.1"/>
    </source>
</evidence>
<dbReference type="NCBIfam" id="TIGR00277">
    <property type="entry name" value="HDIG"/>
    <property type="match status" value="1"/>
</dbReference>
<dbReference type="InterPro" id="IPR003607">
    <property type="entry name" value="HD/PDEase_dom"/>
</dbReference>
<dbReference type="PANTHER" id="PTHR36442:SF1">
    <property type="entry name" value="CYCLIC-DI-AMP PHOSPHODIESTERASE PGPH"/>
    <property type="match status" value="1"/>
</dbReference>
<dbReference type="Pfam" id="PF07697">
    <property type="entry name" value="7TMR-HDED"/>
    <property type="match status" value="1"/>
</dbReference>
<evidence type="ECO:0000256" key="2">
    <source>
        <dbReference type="SAM" id="Phobius"/>
    </source>
</evidence>
<name>A0A1H8NS40_9FIRM</name>
<dbReference type="Pfam" id="PF07698">
    <property type="entry name" value="7TM-7TMR_HD"/>
    <property type="match status" value="1"/>
</dbReference>
<dbReference type="OrthoDB" id="9806952at2"/>
<evidence type="ECO:0000259" key="3">
    <source>
        <dbReference type="SMART" id="SM00471"/>
    </source>
</evidence>
<dbReference type="Pfam" id="PF01966">
    <property type="entry name" value="HD"/>
    <property type="match status" value="1"/>
</dbReference>
<dbReference type="STRING" id="112903.SAMN04490178_101214"/>
<feature type="transmembrane region" description="Helical" evidence="2">
    <location>
        <begin position="308"/>
        <end position="329"/>
    </location>
</feature>
<dbReference type="SMART" id="SM00471">
    <property type="entry name" value="HDc"/>
    <property type="match status" value="1"/>
</dbReference>
<protein>
    <recommendedName>
        <fullName evidence="3">HD/PDEase domain-containing protein</fullName>
    </recommendedName>
</protein>
<dbReference type="Proteomes" id="UP000198847">
    <property type="component" value="Unassembled WGS sequence"/>
</dbReference>
<feature type="compositionally biased region" description="Basic and acidic residues" evidence="1">
    <location>
        <begin position="710"/>
        <end position="731"/>
    </location>
</feature>
<keyword evidence="2" id="KW-0472">Membrane</keyword>
<dbReference type="EMBL" id="FODY01000001">
    <property type="protein sequence ID" value="SEO32436.1"/>
    <property type="molecule type" value="Genomic_DNA"/>
</dbReference>
<keyword evidence="5" id="KW-1185">Reference proteome</keyword>
<dbReference type="AlphaFoldDB" id="A0A1H8NS40"/>
<dbReference type="PANTHER" id="PTHR36442">
    <property type="entry name" value="CYCLIC-DI-AMP PHOSPHODIESTERASE PGPH"/>
    <property type="match status" value="1"/>
</dbReference>
<feature type="transmembrane region" description="Helical" evidence="2">
    <location>
        <begin position="401"/>
        <end position="418"/>
    </location>
</feature>
<dbReference type="InterPro" id="IPR006674">
    <property type="entry name" value="HD_domain"/>
</dbReference>
<dbReference type="InterPro" id="IPR006675">
    <property type="entry name" value="HDIG_dom"/>
</dbReference>
<keyword evidence="2" id="KW-1133">Transmembrane helix</keyword>
<keyword evidence="2" id="KW-0812">Transmembrane</keyword>
<organism evidence="4 5">
    <name type="scientific">Propionispora vibrioides</name>
    <dbReference type="NCBI Taxonomy" id="112903"/>
    <lineage>
        <taxon>Bacteria</taxon>
        <taxon>Bacillati</taxon>
        <taxon>Bacillota</taxon>
        <taxon>Negativicutes</taxon>
        <taxon>Selenomonadales</taxon>
        <taxon>Sporomusaceae</taxon>
        <taxon>Propionispora</taxon>
    </lineage>
</organism>
<dbReference type="SUPFAM" id="SSF109604">
    <property type="entry name" value="HD-domain/PDEase-like"/>
    <property type="match status" value="1"/>
</dbReference>
<dbReference type="InterPro" id="IPR052722">
    <property type="entry name" value="PgpH_phosphodiesterase"/>
</dbReference>
<feature type="transmembrane region" description="Helical" evidence="2">
    <location>
        <begin position="371"/>
        <end position="389"/>
    </location>
</feature>
<dbReference type="Gene3D" id="1.10.3210.10">
    <property type="entry name" value="Hypothetical protein af1432"/>
    <property type="match status" value="1"/>
</dbReference>
<dbReference type="RefSeq" id="WP_091743529.1">
    <property type="nucleotide sequence ID" value="NZ_FODY01000001.1"/>
</dbReference>
<accession>A0A1H8NS40</accession>
<proteinExistence type="predicted"/>
<dbReference type="InterPro" id="IPR011624">
    <property type="entry name" value="Metal-dep_PHydrolase_7TM_extra"/>
</dbReference>
<feature type="transmembrane region" description="Helical" evidence="2">
    <location>
        <begin position="430"/>
        <end position="451"/>
    </location>
</feature>